<sequence>MFWQLVLATFSKSCVAFYFAVVALPNRFFQLSRSRATNSSKQ</sequence>
<evidence type="ECO:0000313" key="2">
    <source>
        <dbReference type="EMBL" id="SPL64729.1"/>
    </source>
</evidence>
<dbReference type="Proteomes" id="UP000246073">
    <property type="component" value="Unassembled WGS sequence"/>
</dbReference>
<proteinExistence type="predicted"/>
<evidence type="ECO:0000313" key="3">
    <source>
        <dbReference type="Proteomes" id="UP000246073"/>
    </source>
</evidence>
<name>A0A2P9HKX0_9HYPH</name>
<organism evidence="2 3">
    <name type="scientific">Ochrobactrum soli</name>
    <dbReference type="NCBI Taxonomy" id="2448455"/>
    <lineage>
        <taxon>Bacteria</taxon>
        <taxon>Pseudomonadati</taxon>
        <taxon>Pseudomonadota</taxon>
        <taxon>Alphaproteobacteria</taxon>
        <taxon>Hyphomicrobiales</taxon>
        <taxon>Brucellaceae</taxon>
        <taxon>Brucella/Ochrobactrum group</taxon>
        <taxon>Ochrobactrum</taxon>
    </lineage>
</organism>
<keyword evidence="1" id="KW-0472">Membrane</keyword>
<keyword evidence="1" id="KW-0812">Transmembrane</keyword>
<accession>A0A2P9HKX0</accession>
<feature type="transmembrane region" description="Helical" evidence="1">
    <location>
        <begin position="6"/>
        <end position="25"/>
    </location>
</feature>
<keyword evidence="1" id="KW-1133">Transmembrane helix</keyword>
<protein>
    <submittedName>
        <fullName evidence="2">Uncharacterized protein</fullName>
    </submittedName>
</protein>
<gene>
    <name evidence="2" type="ORF">OHAE_596</name>
</gene>
<evidence type="ECO:0000256" key="1">
    <source>
        <dbReference type="SAM" id="Phobius"/>
    </source>
</evidence>
<dbReference type="EMBL" id="OOFM01000005">
    <property type="protein sequence ID" value="SPL64729.1"/>
    <property type="molecule type" value="Genomic_DNA"/>
</dbReference>
<dbReference type="AlphaFoldDB" id="A0A2P9HKX0"/>
<reference evidence="3" key="1">
    <citation type="submission" date="2017-12" db="EMBL/GenBank/DDBJ databases">
        <authorList>
            <person name="Diaz M."/>
        </authorList>
    </citation>
    <scope>NUCLEOTIDE SEQUENCE [LARGE SCALE GENOMIC DNA]</scope>
    <source>
        <strain evidence="3">FI11154</strain>
    </source>
</reference>